<keyword evidence="2" id="KW-0576">Peroxisome</keyword>
<gene>
    <name evidence="3" type="ORF">CTEN210_10470</name>
</gene>
<reference evidence="3 4" key="1">
    <citation type="journal article" date="2021" name="Sci. Rep.">
        <title>The genome of the diatom Chaetoceros tenuissimus carries an ancient integrated fragment of an extant virus.</title>
        <authorList>
            <person name="Hongo Y."/>
            <person name="Kimura K."/>
            <person name="Takaki Y."/>
            <person name="Yoshida Y."/>
            <person name="Baba S."/>
            <person name="Kobayashi G."/>
            <person name="Nagasaki K."/>
            <person name="Hano T."/>
            <person name="Tomaru Y."/>
        </authorList>
    </citation>
    <scope>NUCLEOTIDE SEQUENCE [LARGE SCALE GENOMIC DNA]</scope>
    <source>
        <strain evidence="3 4">NIES-3715</strain>
    </source>
</reference>
<evidence type="ECO:0000256" key="2">
    <source>
        <dbReference type="RuleBase" id="RU365003"/>
    </source>
</evidence>
<dbReference type="PANTHER" id="PTHR13299">
    <property type="entry name" value="PEROXISOMAL MEMBRANE PROTEIN PEX16"/>
    <property type="match status" value="1"/>
</dbReference>
<dbReference type="InterPro" id="IPR013919">
    <property type="entry name" value="Pex16"/>
</dbReference>
<proteinExistence type="inferred from homology"/>
<evidence type="ECO:0000313" key="4">
    <source>
        <dbReference type="Proteomes" id="UP001054902"/>
    </source>
</evidence>
<organism evidence="3 4">
    <name type="scientific">Chaetoceros tenuissimus</name>
    <dbReference type="NCBI Taxonomy" id="426638"/>
    <lineage>
        <taxon>Eukaryota</taxon>
        <taxon>Sar</taxon>
        <taxon>Stramenopiles</taxon>
        <taxon>Ochrophyta</taxon>
        <taxon>Bacillariophyta</taxon>
        <taxon>Coscinodiscophyceae</taxon>
        <taxon>Chaetocerotophycidae</taxon>
        <taxon>Chaetocerotales</taxon>
        <taxon>Chaetocerotaceae</taxon>
        <taxon>Chaetoceros</taxon>
    </lineage>
</organism>
<comment type="caution">
    <text evidence="3">The sequence shown here is derived from an EMBL/GenBank/DDBJ whole genome shotgun (WGS) entry which is preliminary data.</text>
</comment>
<name>A0AAD3CXZ4_9STRA</name>
<dbReference type="Pfam" id="PF08610">
    <property type="entry name" value="Pex16"/>
    <property type="match status" value="1"/>
</dbReference>
<dbReference type="EMBL" id="BLLK01000047">
    <property type="protein sequence ID" value="GFH53994.1"/>
    <property type="molecule type" value="Genomic_DNA"/>
</dbReference>
<comment type="similarity">
    <text evidence="1 2">Belongs to the peroxin-16 family.</text>
</comment>
<accession>A0AAD3CXZ4</accession>
<dbReference type="Proteomes" id="UP001054902">
    <property type="component" value="Unassembled WGS sequence"/>
</dbReference>
<protein>
    <recommendedName>
        <fullName evidence="2">Peroxisomal membrane protein PEX16</fullName>
    </recommendedName>
</protein>
<dbReference type="AlphaFoldDB" id="A0AAD3CXZ4"/>
<evidence type="ECO:0000313" key="3">
    <source>
        <dbReference type="EMBL" id="GFH53994.1"/>
    </source>
</evidence>
<comment type="subcellular location">
    <subcellularLocation>
        <location evidence="2">Peroxisome membrane</location>
    </subcellularLocation>
</comment>
<sequence length="444" mass="51701">MSTDVRWSECSNNNWRKNTRGSSDRNNENEPSVITKEESYLDRYRTFIRKNRFFMKLIEDGLCRMVIYTPSRFVQHDEDDALHGSKKKVLPETLYACIHVWSLFNEIVYHGFGDGNGFTVGGILENCSNEDEQNRYKSMVGLRFILSMMECIEPSLEVSAYYRTVSPPSRSSFQQTSTQMKSHQRHMNALSVSAKVEKIKFVCRMGLLGLHYLKRRKRMQDLDESARILEVGSTGILEEGGILVPDECITKTKEENDRIKKLLYVGKRTGRKMRAPLQRKHQQSPTYQLISNISTLNSSKMRFLLLTMGEILHIYRPYYYVSSSLQIEGDYKENSKQKMLKLWLRSLCIDILSHQCTKISKTMLVGHDIVDVSSHSTKNELYHRKMKLVLYLLRAPCWNIATQPVAEKVAIVGNYIPIIGKPLAQYLMDVLNYWRQWHFMLESK</sequence>
<dbReference type="GO" id="GO:0005778">
    <property type="term" value="C:peroxisomal membrane"/>
    <property type="evidence" value="ECO:0007669"/>
    <property type="project" value="UniProtKB-SubCell"/>
</dbReference>
<keyword evidence="2" id="KW-0962">Peroxisome biogenesis</keyword>
<dbReference type="GO" id="GO:0007031">
    <property type="term" value="P:peroxisome organization"/>
    <property type="evidence" value="ECO:0007669"/>
    <property type="project" value="UniProtKB-KW"/>
</dbReference>
<keyword evidence="4" id="KW-1185">Reference proteome</keyword>
<evidence type="ECO:0000256" key="1">
    <source>
        <dbReference type="ARBA" id="ARBA00009505"/>
    </source>
</evidence>
<dbReference type="PANTHER" id="PTHR13299:SF0">
    <property type="entry name" value="PEROXISOMAL MEMBRANE PROTEIN PEX16"/>
    <property type="match status" value="1"/>
</dbReference>